<dbReference type="EMBL" id="QDEB01059685">
    <property type="protein sequence ID" value="RZC36692.1"/>
    <property type="molecule type" value="Genomic_DNA"/>
</dbReference>
<dbReference type="Gene3D" id="1.10.10.10">
    <property type="entry name" value="Winged helix-like DNA-binding domain superfamily/Winged helix DNA-binding domain"/>
    <property type="match status" value="1"/>
</dbReference>
<feature type="compositionally biased region" description="Basic and acidic residues" evidence="1">
    <location>
        <begin position="72"/>
        <end position="81"/>
    </location>
</feature>
<dbReference type="AlphaFoldDB" id="A0A482VUV1"/>
<feature type="region of interest" description="Disordered" evidence="1">
    <location>
        <begin position="62"/>
        <end position="81"/>
    </location>
</feature>
<evidence type="ECO:0000256" key="1">
    <source>
        <dbReference type="SAM" id="MobiDB-lite"/>
    </source>
</evidence>
<accession>A0A482VUV1</accession>
<keyword evidence="3" id="KW-1185">Reference proteome</keyword>
<evidence type="ECO:0000313" key="3">
    <source>
        <dbReference type="Proteomes" id="UP000292052"/>
    </source>
</evidence>
<name>A0A482VUV1_ASBVE</name>
<gene>
    <name evidence="2" type="ORF">BDFB_014024</name>
</gene>
<reference evidence="2 3" key="1">
    <citation type="submission" date="2017-03" db="EMBL/GenBank/DDBJ databases">
        <title>Genome of the blue death feigning beetle - Asbolus verrucosus.</title>
        <authorList>
            <person name="Rider S.D."/>
        </authorList>
    </citation>
    <scope>NUCLEOTIDE SEQUENCE [LARGE SCALE GENOMIC DNA]</scope>
    <source>
        <strain evidence="2">Butters</strain>
        <tissue evidence="2">Head and leg muscle</tissue>
    </source>
</reference>
<protein>
    <submittedName>
        <fullName evidence="2">Uncharacterized protein</fullName>
    </submittedName>
</protein>
<proteinExistence type="predicted"/>
<sequence>MTTDISTSKQLKERIIDAFLNGERQAANSRHFAIPRYTVCRVLKLHQEREHLEHMPKCERPLENCTKNKSTRSVERRLGEG</sequence>
<dbReference type="Proteomes" id="UP000292052">
    <property type="component" value="Unassembled WGS sequence"/>
</dbReference>
<organism evidence="2 3">
    <name type="scientific">Asbolus verrucosus</name>
    <name type="common">Desert ironclad beetle</name>
    <dbReference type="NCBI Taxonomy" id="1661398"/>
    <lineage>
        <taxon>Eukaryota</taxon>
        <taxon>Metazoa</taxon>
        <taxon>Ecdysozoa</taxon>
        <taxon>Arthropoda</taxon>
        <taxon>Hexapoda</taxon>
        <taxon>Insecta</taxon>
        <taxon>Pterygota</taxon>
        <taxon>Neoptera</taxon>
        <taxon>Endopterygota</taxon>
        <taxon>Coleoptera</taxon>
        <taxon>Polyphaga</taxon>
        <taxon>Cucujiformia</taxon>
        <taxon>Tenebrionidae</taxon>
        <taxon>Pimeliinae</taxon>
        <taxon>Asbolus</taxon>
    </lineage>
</organism>
<comment type="caution">
    <text evidence="2">The sequence shown here is derived from an EMBL/GenBank/DDBJ whole genome shotgun (WGS) entry which is preliminary data.</text>
</comment>
<evidence type="ECO:0000313" key="2">
    <source>
        <dbReference type="EMBL" id="RZC36692.1"/>
    </source>
</evidence>
<dbReference type="InterPro" id="IPR036388">
    <property type="entry name" value="WH-like_DNA-bd_sf"/>
</dbReference>